<keyword evidence="1" id="KW-0808">Transferase</keyword>
<accession>M6UDU7</accession>
<proteinExistence type="predicted"/>
<comment type="caution">
    <text evidence="1">The sequence shown here is derived from an EMBL/GenBank/DDBJ whole genome shotgun (WGS) entry which is preliminary data.</text>
</comment>
<gene>
    <name evidence="1" type="ORF">LEP1GSC186_2512</name>
</gene>
<dbReference type="EMBL" id="AHOP02000001">
    <property type="protein sequence ID" value="EMO43252.1"/>
    <property type="molecule type" value="Genomic_DNA"/>
</dbReference>
<dbReference type="GO" id="GO:0016740">
    <property type="term" value="F:transferase activity"/>
    <property type="evidence" value="ECO:0007669"/>
    <property type="project" value="UniProtKB-KW"/>
</dbReference>
<reference evidence="1 2" key="1">
    <citation type="submission" date="2013-01" db="EMBL/GenBank/DDBJ databases">
        <authorList>
            <person name="Harkins D.M."/>
            <person name="Durkin A.S."/>
            <person name="Brinkac L.M."/>
            <person name="Haft D.H."/>
            <person name="Selengut J.D."/>
            <person name="Sanka R."/>
            <person name="DePew J."/>
            <person name="Purushe J."/>
            <person name="Matthias M.A."/>
            <person name="Vinetz J.M."/>
            <person name="Sutton G.G."/>
            <person name="Nierman W.C."/>
            <person name="Fouts D.E."/>
        </authorList>
    </citation>
    <scope>NUCLEOTIDE SEQUENCE [LARGE SCALE GENOMIC DNA]</scope>
    <source>
        <strain evidence="1 2">ZUN142</strain>
    </source>
</reference>
<dbReference type="Gene3D" id="3.40.50.11190">
    <property type="match status" value="1"/>
</dbReference>
<evidence type="ECO:0000313" key="1">
    <source>
        <dbReference type="EMBL" id="EMO43252.1"/>
    </source>
</evidence>
<dbReference type="SUPFAM" id="SSF53756">
    <property type="entry name" value="UDP-Glycosyltransferase/glycogen phosphorylase"/>
    <property type="match status" value="1"/>
</dbReference>
<dbReference type="Proteomes" id="UP000012153">
    <property type="component" value="Unassembled WGS sequence"/>
</dbReference>
<evidence type="ECO:0000313" key="2">
    <source>
        <dbReference type="Proteomes" id="UP000012153"/>
    </source>
</evidence>
<sequence length="333" mass="37849">MTQNSKSKVIIFTECLSSTGLGHLGRCTALAEIFQEMDQNVEIVLHTDGTTLTEDSGIPIRVLNWKDSKILSDFLSVEDFQIAFVDSYLADINVYEAISKKTKKIICVDDTNRIQYPERAVILNPGLGGKYLDYDKDRYQILTGVEYILLRRPFRKEIFPTSVKEKINSILITVGGEDRWNIVPNILNVLRKKKHSWIKEVIIGPSFLNQEVIEQVDDRNIRMHSGLNAGQIKDLMLSVDFAITAGGQTTYELAYCGTPMVIVKLAENQNGNVQGFSELGVPAVSGYLSNENLFEQLVEILSEFELAEQRRIQREKFIRIFSYKSSVWQELIL</sequence>
<protein>
    <submittedName>
        <fullName evidence="1">Glycosyltransferase family 1 domain protein</fullName>
    </submittedName>
</protein>
<organism evidence="1 2">
    <name type="scientific">Leptospira noguchii serovar Autumnalis str. ZUN142</name>
    <dbReference type="NCBI Taxonomy" id="1085540"/>
    <lineage>
        <taxon>Bacteria</taxon>
        <taxon>Pseudomonadati</taxon>
        <taxon>Spirochaetota</taxon>
        <taxon>Spirochaetia</taxon>
        <taxon>Leptospirales</taxon>
        <taxon>Leptospiraceae</taxon>
        <taxon>Leptospira</taxon>
    </lineage>
</organism>
<dbReference type="Gene3D" id="3.40.50.2000">
    <property type="entry name" value="Glycogen Phosphorylase B"/>
    <property type="match status" value="1"/>
</dbReference>
<dbReference type="RefSeq" id="WP_004434935.1">
    <property type="nucleotide sequence ID" value="NZ_AHOP02000001.1"/>
</dbReference>
<dbReference type="AlphaFoldDB" id="M6UDU7"/>
<name>M6UDU7_9LEPT</name>